<dbReference type="InterPro" id="IPR023811">
    <property type="entry name" value="CHP04076"/>
</dbReference>
<evidence type="ECO:0000313" key="1">
    <source>
        <dbReference type="EMBL" id="SDA52797.1"/>
    </source>
</evidence>
<accession>A0A1G5W5F9</accession>
<gene>
    <name evidence="1" type="ORF">SAMN02910315_01138</name>
</gene>
<dbReference type="AlphaFoldDB" id="A0A1G5W5F9"/>
<proteinExistence type="predicted"/>
<reference evidence="1 2" key="1">
    <citation type="submission" date="2016-10" db="EMBL/GenBank/DDBJ databases">
        <authorList>
            <person name="Varghese N."/>
            <person name="Submissions S."/>
        </authorList>
    </citation>
    <scope>NUCLEOTIDE SEQUENCE [LARGE SCALE GENOMIC DNA]</scope>
    <source>
        <strain evidence="1 2">DSM 16643</strain>
    </source>
</reference>
<organism evidence="1 2">
    <name type="scientific">Methanobrevibacter millerae</name>
    <dbReference type="NCBI Taxonomy" id="230361"/>
    <lineage>
        <taxon>Archaea</taxon>
        <taxon>Methanobacteriati</taxon>
        <taxon>Methanobacteriota</taxon>
        <taxon>Methanomada group</taxon>
        <taxon>Methanobacteria</taxon>
        <taxon>Methanobacteriales</taxon>
        <taxon>Methanobacteriaceae</taxon>
        <taxon>Methanobrevibacter</taxon>
    </lineage>
</organism>
<dbReference type="OrthoDB" id="359052at2157"/>
<dbReference type="NCBIfam" id="TIGR04076">
    <property type="entry name" value="TIGR04076 family protein"/>
    <property type="match status" value="1"/>
</dbReference>
<name>A0A1G5W5F9_9EURY</name>
<keyword evidence="2" id="KW-1185">Reference proteome</keyword>
<protein>
    <submittedName>
        <fullName evidence="1">TIGR04076 family protein</fullName>
    </submittedName>
</protein>
<evidence type="ECO:0000313" key="2">
    <source>
        <dbReference type="Proteomes" id="UP000323439"/>
    </source>
</evidence>
<dbReference type="STRING" id="230361.sm9_0148"/>
<dbReference type="EMBL" id="FMXB01000007">
    <property type="protein sequence ID" value="SDA52797.1"/>
    <property type="molecule type" value="Genomic_DNA"/>
</dbReference>
<dbReference type="RefSeq" id="WP_149731709.1">
    <property type="nucleotide sequence ID" value="NZ_FMXB01000007.1"/>
</dbReference>
<sequence>MKKVRITVMKKARYDDLIEEYENPLEHECDVELGDVFIANGWQKPEGFCDSAWESLSAFVLALANGAEDFYDGWMKNKKSAMISCNDGFRPVSFLLETMDEDAD</sequence>
<dbReference type="Proteomes" id="UP000323439">
    <property type="component" value="Unassembled WGS sequence"/>
</dbReference>